<dbReference type="CDD" id="cd00761">
    <property type="entry name" value="Glyco_tranf_GTA_type"/>
    <property type="match status" value="1"/>
</dbReference>
<dbReference type="InterPro" id="IPR029044">
    <property type="entry name" value="Nucleotide-diphossugar_trans"/>
</dbReference>
<feature type="transmembrane region" description="Helical" evidence="1">
    <location>
        <begin position="285"/>
        <end position="308"/>
    </location>
</feature>
<evidence type="ECO:0000313" key="3">
    <source>
        <dbReference type="EMBL" id="KKS42412.1"/>
    </source>
</evidence>
<sequence>MTSVVIPVYNGENTMRKTLQSLLSQQDFFNELIIVDDHSKDNVVGLIENFLSPKKISYKIIRHQKNQGLAASYNAGIKAAHGELVVLMHQDVILYSDSLKLLLQPLADPQVACAYHYTYQPFEIWQKYNFWQKYFFCRWVDKKIYGMNGKFDCFRRQALIDNGPFDETTFHSAGEDSDMLIRLKNKGKVIKSQAGILHLHDGKPNFNLLDIVKKQAQLSEAQGALFRKHGLFSGPVGLVKSFFREILLVALLIPYLNWLALILVVVYIFLISRQMYFHEYKNPRILILPFLNVFLLLVSLFFSARGFIQGRQIFH</sequence>
<dbReference type="EMBL" id="LCCW01000015">
    <property type="protein sequence ID" value="KKS42412.1"/>
    <property type="molecule type" value="Genomic_DNA"/>
</dbReference>
<accession>A0A0G0Z0T9</accession>
<feature type="domain" description="Glycosyltransferase 2-like" evidence="2">
    <location>
        <begin position="3"/>
        <end position="138"/>
    </location>
</feature>
<keyword evidence="1" id="KW-0812">Transmembrane</keyword>
<name>A0A0G0Z0T9_9BACT</name>
<proteinExistence type="predicted"/>
<feature type="transmembrane region" description="Helical" evidence="1">
    <location>
        <begin position="246"/>
        <end position="270"/>
    </location>
</feature>
<dbReference type="InterPro" id="IPR001173">
    <property type="entry name" value="Glyco_trans_2-like"/>
</dbReference>
<evidence type="ECO:0000259" key="2">
    <source>
        <dbReference type="Pfam" id="PF00535"/>
    </source>
</evidence>
<gene>
    <name evidence="3" type="ORF">UV02_C0015G0016</name>
</gene>
<comment type="caution">
    <text evidence="3">The sequence shown here is derived from an EMBL/GenBank/DDBJ whole genome shotgun (WGS) entry which is preliminary data.</text>
</comment>
<keyword evidence="1" id="KW-0472">Membrane</keyword>
<dbReference type="Pfam" id="PF00535">
    <property type="entry name" value="Glycos_transf_2"/>
    <property type="match status" value="1"/>
</dbReference>
<protein>
    <submittedName>
        <fullName evidence="3">Glycosyl transferase family 2</fullName>
    </submittedName>
</protein>
<dbReference type="AlphaFoldDB" id="A0A0G0Z0T9"/>
<dbReference type="Gene3D" id="3.90.550.10">
    <property type="entry name" value="Spore Coat Polysaccharide Biosynthesis Protein SpsA, Chain A"/>
    <property type="match status" value="1"/>
</dbReference>
<evidence type="ECO:0000256" key="1">
    <source>
        <dbReference type="SAM" id="Phobius"/>
    </source>
</evidence>
<keyword evidence="1" id="KW-1133">Transmembrane helix</keyword>
<dbReference type="GO" id="GO:0016740">
    <property type="term" value="F:transferase activity"/>
    <property type="evidence" value="ECO:0007669"/>
    <property type="project" value="UniProtKB-KW"/>
</dbReference>
<dbReference type="InterPro" id="IPR050834">
    <property type="entry name" value="Glycosyltransf_2"/>
</dbReference>
<dbReference type="PANTHER" id="PTHR43685:SF11">
    <property type="entry name" value="GLYCOSYLTRANSFERASE TAGX-RELATED"/>
    <property type="match status" value="1"/>
</dbReference>
<dbReference type="PANTHER" id="PTHR43685">
    <property type="entry name" value="GLYCOSYLTRANSFERASE"/>
    <property type="match status" value="1"/>
</dbReference>
<keyword evidence="3" id="KW-0808">Transferase</keyword>
<evidence type="ECO:0000313" key="4">
    <source>
        <dbReference type="Proteomes" id="UP000034516"/>
    </source>
</evidence>
<reference evidence="3 4" key="1">
    <citation type="journal article" date="2015" name="Nature">
        <title>rRNA introns, odd ribosomes, and small enigmatic genomes across a large radiation of phyla.</title>
        <authorList>
            <person name="Brown C.T."/>
            <person name="Hug L.A."/>
            <person name="Thomas B.C."/>
            <person name="Sharon I."/>
            <person name="Castelle C.J."/>
            <person name="Singh A."/>
            <person name="Wilkins M.J."/>
            <person name="Williams K.H."/>
            <person name="Banfield J.F."/>
        </authorList>
    </citation>
    <scope>NUCLEOTIDE SEQUENCE [LARGE SCALE GENOMIC DNA]</scope>
</reference>
<dbReference type="Proteomes" id="UP000034516">
    <property type="component" value="Unassembled WGS sequence"/>
</dbReference>
<organism evidence="3 4">
    <name type="scientific">Candidatus Kuenenbacteria bacterium GW2011_GWA2_42_15</name>
    <dbReference type="NCBI Taxonomy" id="1618677"/>
    <lineage>
        <taxon>Bacteria</taxon>
        <taxon>Candidatus Kueneniibacteriota</taxon>
    </lineage>
</organism>
<dbReference type="SUPFAM" id="SSF53448">
    <property type="entry name" value="Nucleotide-diphospho-sugar transferases"/>
    <property type="match status" value="1"/>
</dbReference>